<reference evidence="1 2" key="1">
    <citation type="submission" date="2016-01" db="EMBL/GenBank/DDBJ databases">
        <title>Complete genome sequence of strain Lentibacillus amyloliquefaciens LAM0015T isolated from saline sediment.</title>
        <authorList>
            <person name="Wang J.-L."/>
            <person name="He M.-X."/>
        </authorList>
    </citation>
    <scope>NUCLEOTIDE SEQUENCE [LARGE SCALE GENOMIC DNA]</scope>
    <source>
        <strain evidence="1 2">LAM0015</strain>
    </source>
</reference>
<dbReference type="KEGG" id="lao:AOX59_14495"/>
<accession>A0A0U4F2E8</accession>
<dbReference type="STRING" id="1472767.AOX59_14495"/>
<dbReference type="AlphaFoldDB" id="A0A0U4F2E8"/>
<organism evidence="1 2">
    <name type="scientific">Lentibacillus amyloliquefaciens</name>
    <dbReference type="NCBI Taxonomy" id="1472767"/>
    <lineage>
        <taxon>Bacteria</taxon>
        <taxon>Bacillati</taxon>
        <taxon>Bacillota</taxon>
        <taxon>Bacilli</taxon>
        <taxon>Bacillales</taxon>
        <taxon>Bacillaceae</taxon>
        <taxon>Lentibacillus</taxon>
    </lineage>
</organism>
<name>A0A0U4F2E8_9BACI</name>
<sequence>MTKLLNICKCAFKKEDKKDREVRGGAVSSSGMYGIWIHEPRRNKPIKNFDVSFLPDFLNNLYKCS</sequence>
<dbReference type="Proteomes" id="UP000050331">
    <property type="component" value="Chromosome"/>
</dbReference>
<evidence type="ECO:0000313" key="2">
    <source>
        <dbReference type="Proteomes" id="UP000050331"/>
    </source>
</evidence>
<protein>
    <submittedName>
        <fullName evidence="1">Uncharacterized protein</fullName>
    </submittedName>
</protein>
<evidence type="ECO:0000313" key="1">
    <source>
        <dbReference type="EMBL" id="ALX49671.1"/>
    </source>
</evidence>
<proteinExistence type="predicted"/>
<dbReference type="EMBL" id="CP013862">
    <property type="protein sequence ID" value="ALX49671.1"/>
    <property type="molecule type" value="Genomic_DNA"/>
</dbReference>
<gene>
    <name evidence="1" type="ORF">AOX59_14495</name>
</gene>
<keyword evidence="2" id="KW-1185">Reference proteome</keyword>